<accession>A0A517QZ15</accession>
<protein>
    <recommendedName>
        <fullName evidence="3">AAA domain-containing protein</fullName>
    </recommendedName>
</protein>
<name>A0A517QZ15_9PLAN</name>
<organism evidence="1 2">
    <name type="scientific">Stratiformator vulcanicus</name>
    <dbReference type="NCBI Taxonomy" id="2527980"/>
    <lineage>
        <taxon>Bacteria</taxon>
        <taxon>Pseudomonadati</taxon>
        <taxon>Planctomycetota</taxon>
        <taxon>Planctomycetia</taxon>
        <taxon>Planctomycetales</taxon>
        <taxon>Planctomycetaceae</taxon>
        <taxon>Stratiformator</taxon>
    </lineage>
</organism>
<dbReference type="Proteomes" id="UP000317318">
    <property type="component" value="Chromosome"/>
</dbReference>
<gene>
    <name evidence="1" type="ORF">Pan189_12530</name>
</gene>
<evidence type="ECO:0000313" key="1">
    <source>
        <dbReference type="EMBL" id="QDT36889.1"/>
    </source>
</evidence>
<keyword evidence="2" id="KW-1185">Reference proteome</keyword>
<evidence type="ECO:0008006" key="3">
    <source>
        <dbReference type="Google" id="ProtNLM"/>
    </source>
</evidence>
<dbReference type="AlphaFoldDB" id="A0A517QZ15"/>
<evidence type="ECO:0000313" key="2">
    <source>
        <dbReference type="Proteomes" id="UP000317318"/>
    </source>
</evidence>
<dbReference type="EMBL" id="CP036268">
    <property type="protein sequence ID" value="QDT36889.1"/>
    <property type="molecule type" value="Genomic_DNA"/>
</dbReference>
<reference evidence="1 2" key="1">
    <citation type="submission" date="2019-02" db="EMBL/GenBank/DDBJ databases">
        <title>Deep-cultivation of Planctomycetes and their phenomic and genomic characterization uncovers novel biology.</title>
        <authorList>
            <person name="Wiegand S."/>
            <person name="Jogler M."/>
            <person name="Boedeker C."/>
            <person name="Pinto D."/>
            <person name="Vollmers J."/>
            <person name="Rivas-Marin E."/>
            <person name="Kohn T."/>
            <person name="Peeters S.H."/>
            <person name="Heuer A."/>
            <person name="Rast P."/>
            <person name="Oberbeckmann S."/>
            <person name="Bunk B."/>
            <person name="Jeske O."/>
            <person name="Meyerdierks A."/>
            <person name="Storesund J.E."/>
            <person name="Kallscheuer N."/>
            <person name="Luecker S."/>
            <person name="Lage O.M."/>
            <person name="Pohl T."/>
            <person name="Merkel B.J."/>
            <person name="Hornburger P."/>
            <person name="Mueller R.-W."/>
            <person name="Bruemmer F."/>
            <person name="Labrenz M."/>
            <person name="Spormann A.M."/>
            <person name="Op den Camp H."/>
            <person name="Overmann J."/>
            <person name="Amann R."/>
            <person name="Jetten M.S.M."/>
            <person name="Mascher T."/>
            <person name="Medema M.H."/>
            <person name="Devos D.P."/>
            <person name="Kaster A.-K."/>
            <person name="Ovreas L."/>
            <person name="Rohde M."/>
            <person name="Galperin M.Y."/>
            <person name="Jogler C."/>
        </authorList>
    </citation>
    <scope>NUCLEOTIDE SEQUENCE [LARGE SCALE GENOMIC DNA]</scope>
    <source>
        <strain evidence="1 2">Pan189</strain>
    </source>
</reference>
<sequence>MQRSGLRCVRTRHPCSRTVSMPRGRPGGCVVGHVAERQDASRVAFEIFTYLTPLFDTVPYIRLAGERGSGKTKMLTWLKKRCFRGHHPGASSNPALFRRLDRDSCTLLFDQAEFLSKIERISADERITIFLSGSSRSGSLVDRCSDGDGYEPESYSVFGPKVFASISAPRDSALLSRLITIPMRRSRGKD</sequence>
<proteinExistence type="predicted"/>
<dbReference type="KEGG" id="svp:Pan189_12530"/>